<accession>C6HT89</accession>
<sequence length="138" mass="15179">MASMDPSSSSSGDEPMTQNKWPPRLETPKQQRKGTSIQRSGLGKGHSKLQPGLCGDCKCASYSPLFKNKLARILPEEILHHAKDGWIDDSNLEPMINSAKLAIKISRIFWVAESLSHPEYPGYLGGSATQVILTVMAW</sequence>
<reference evidence="3" key="1">
    <citation type="submission" date="2009-05" db="EMBL/GenBank/DDBJ databases">
        <title>The genome sequence of Ajellomyces capsulatus strain H143.</title>
        <authorList>
            <person name="Champion M."/>
            <person name="Cuomo C.A."/>
            <person name="Ma L.-J."/>
            <person name="Henn M.R."/>
            <person name="Sil A."/>
            <person name="Goldman B."/>
            <person name="Young S.K."/>
            <person name="Kodira C.D."/>
            <person name="Zeng Q."/>
            <person name="Koehrsen M."/>
            <person name="Alvarado L."/>
            <person name="Berlin A.M."/>
            <person name="Borenstein D."/>
            <person name="Chen Z."/>
            <person name="Engels R."/>
            <person name="Freedman E."/>
            <person name="Gellesch M."/>
            <person name="Goldberg J."/>
            <person name="Griggs A."/>
            <person name="Gujja S."/>
            <person name="Heiman D.I."/>
            <person name="Hepburn T.A."/>
            <person name="Howarth C."/>
            <person name="Jen D."/>
            <person name="Larson L."/>
            <person name="Lewis B."/>
            <person name="Mehta T."/>
            <person name="Park D."/>
            <person name="Pearson M."/>
            <person name="Roberts A."/>
            <person name="Saif S."/>
            <person name="Shea T.D."/>
            <person name="Shenoy N."/>
            <person name="Sisk P."/>
            <person name="Stolte C."/>
            <person name="Sykes S."/>
            <person name="Walk T."/>
            <person name="White J."/>
            <person name="Yandava C."/>
            <person name="Klein B."/>
            <person name="McEwen J.G."/>
            <person name="Puccia R."/>
            <person name="Goldman G.H."/>
            <person name="Felipe M.S."/>
            <person name="Nino-Vega G."/>
            <person name="San-Blas G."/>
            <person name="Taylor J.W."/>
            <person name="Mendoza L."/>
            <person name="Galagan J.E."/>
            <person name="Nusbaum C."/>
            <person name="Birren B.W."/>
        </authorList>
    </citation>
    <scope>NUCLEOTIDE SEQUENCE [LARGE SCALE GENOMIC DNA]</scope>
    <source>
        <strain evidence="3">H143</strain>
    </source>
</reference>
<dbReference type="Proteomes" id="UP000002624">
    <property type="component" value="Unassembled WGS sequence"/>
</dbReference>
<dbReference type="EMBL" id="GG692440">
    <property type="protein sequence ID" value="EER36536.1"/>
    <property type="molecule type" value="Genomic_DNA"/>
</dbReference>
<gene>
    <name evidence="2" type="ORF">HCDG_09420</name>
</gene>
<name>C6HT89_AJECH</name>
<evidence type="ECO:0000256" key="1">
    <source>
        <dbReference type="SAM" id="MobiDB-lite"/>
    </source>
</evidence>
<proteinExistence type="predicted"/>
<dbReference type="VEuPathDB" id="FungiDB:HCDG_09420"/>
<evidence type="ECO:0000313" key="2">
    <source>
        <dbReference type="EMBL" id="EER36536.1"/>
    </source>
</evidence>
<dbReference type="HOGENOM" id="CLU_1854661_0_0_1"/>
<protein>
    <submittedName>
        <fullName evidence="2">Uncharacterized protein</fullName>
    </submittedName>
</protein>
<organism evidence="2 3">
    <name type="scientific">Ajellomyces capsulatus (strain H143)</name>
    <name type="common">Darling's disease fungus</name>
    <name type="synonym">Histoplasma capsulatum</name>
    <dbReference type="NCBI Taxonomy" id="544712"/>
    <lineage>
        <taxon>Eukaryota</taxon>
        <taxon>Fungi</taxon>
        <taxon>Dikarya</taxon>
        <taxon>Ascomycota</taxon>
        <taxon>Pezizomycotina</taxon>
        <taxon>Eurotiomycetes</taxon>
        <taxon>Eurotiomycetidae</taxon>
        <taxon>Onygenales</taxon>
        <taxon>Ajellomycetaceae</taxon>
        <taxon>Histoplasma</taxon>
    </lineage>
</organism>
<feature type="region of interest" description="Disordered" evidence="1">
    <location>
        <begin position="1"/>
        <end position="52"/>
    </location>
</feature>
<evidence type="ECO:0000313" key="3">
    <source>
        <dbReference type="Proteomes" id="UP000002624"/>
    </source>
</evidence>
<dbReference type="AlphaFoldDB" id="C6HT89"/>